<dbReference type="InterPro" id="IPR018456">
    <property type="entry name" value="PTR2_symporter_CS"/>
</dbReference>
<comment type="subcellular location">
    <subcellularLocation>
        <location evidence="1">Membrane</location>
        <topology evidence="1">Multi-pass membrane protein</topology>
    </subcellularLocation>
</comment>
<evidence type="ECO:0000313" key="9">
    <source>
        <dbReference type="Proteomes" id="UP001341281"/>
    </source>
</evidence>
<organism evidence="8 9">
    <name type="scientific">Paspalum notatum var. saurae</name>
    <dbReference type="NCBI Taxonomy" id="547442"/>
    <lineage>
        <taxon>Eukaryota</taxon>
        <taxon>Viridiplantae</taxon>
        <taxon>Streptophyta</taxon>
        <taxon>Embryophyta</taxon>
        <taxon>Tracheophyta</taxon>
        <taxon>Spermatophyta</taxon>
        <taxon>Magnoliopsida</taxon>
        <taxon>Liliopsida</taxon>
        <taxon>Poales</taxon>
        <taxon>Poaceae</taxon>
        <taxon>PACMAD clade</taxon>
        <taxon>Panicoideae</taxon>
        <taxon>Andropogonodae</taxon>
        <taxon>Paspaleae</taxon>
        <taxon>Paspalinae</taxon>
        <taxon>Paspalum</taxon>
    </lineage>
</organism>
<evidence type="ECO:0000256" key="3">
    <source>
        <dbReference type="ARBA" id="ARBA00022692"/>
    </source>
</evidence>
<feature type="domain" description="Major facilitator superfamily (MFS) profile" evidence="7">
    <location>
        <begin position="39"/>
        <end position="550"/>
    </location>
</feature>
<keyword evidence="3 6" id="KW-0812">Transmembrane</keyword>
<evidence type="ECO:0000256" key="2">
    <source>
        <dbReference type="ARBA" id="ARBA00005982"/>
    </source>
</evidence>
<dbReference type="PROSITE" id="PS50850">
    <property type="entry name" value="MFS"/>
    <property type="match status" value="1"/>
</dbReference>
<feature type="transmembrane region" description="Helical" evidence="6">
    <location>
        <begin position="184"/>
        <end position="206"/>
    </location>
</feature>
<dbReference type="Pfam" id="PF00854">
    <property type="entry name" value="PTR2"/>
    <property type="match status" value="1"/>
</dbReference>
<evidence type="ECO:0000256" key="1">
    <source>
        <dbReference type="ARBA" id="ARBA00004141"/>
    </source>
</evidence>
<feature type="transmembrane region" description="Helical" evidence="6">
    <location>
        <begin position="108"/>
        <end position="128"/>
    </location>
</feature>
<dbReference type="GO" id="GO:0006857">
    <property type="term" value="P:oligopeptide transport"/>
    <property type="evidence" value="ECO:0007669"/>
    <property type="project" value="InterPro"/>
</dbReference>
<dbReference type="Proteomes" id="UP001341281">
    <property type="component" value="Chromosome 02"/>
</dbReference>
<feature type="transmembrane region" description="Helical" evidence="6">
    <location>
        <begin position="526"/>
        <end position="545"/>
    </location>
</feature>
<sequence length="569" mass="62263">MEKSLEVGVMEDRDEWVHDSSVDHRGRPPFRAATGSWKAAMFIILIEFSERLSYFGIATSLMIYLTKVLQEEMKVAAKNVNYWMSVTTLMPLLGGFVADGYLGRFSTVVFSTVVYLLGLMVLATAQLAPNLSPNRSLRLHETLFFVGIYLVSVGTGGHKPALESFGADQFDESHALERVQKMSFFNWWNCALCSGVLLGVTVIVYAQERVGWGAASVVLAAVMAASLVVFLAGWRFYRYRVPEGSPLTPLLQVVVAAVRKRRLEMPADAAQLYEVKPQNIKKRLLCHTDQLRFLDRAAIVEHGVGEAASGPWRLATVTQVEETKLVLTMVPIWVATLPFGMAAAQVSTFFIKQGSVMDRRLGPHFVLPPASIFALSAIGMIATVALYDKVLVPYLRRATGGERGISILKRVGIGMAFAIVALAVAAVVERRRLRSAAPAAMSVFWLVPQFVLMGVGDGFALVGLQEYFYDQVPDNMRSLGIGLYLSVIGAGSFLSSLVITAADLVSSRGGRASWFAKDLNRSRLDLFYWLLAGIGAVNLVFYAVVAARYSYKKAVKAGSKVGDGDDVEV</sequence>
<dbReference type="InterPro" id="IPR020846">
    <property type="entry name" value="MFS_dom"/>
</dbReference>
<dbReference type="PANTHER" id="PTHR11654">
    <property type="entry name" value="OLIGOPEPTIDE TRANSPORTER-RELATED"/>
    <property type="match status" value="1"/>
</dbReference>
<dbReference type="PROSITE" id="PS01022">
    <property type="entry name" value="PTR2_1"/>
    <property type="match status" value="1"/>
</dbReference>
<proteinExistence type="inferred from homology"/>
<feature type="transmembrane region" description="Helical" evidence="6">
    <location>
        <begin position="407"/>
        <end position="428"/>
    </location>
</feature>
<feature type="transmembrane region" description="Helical" evidence="6">
    <location>
        <begin position="481"/>
        <end position="505"/>
    </location>
</feature>
<evidence type="ECO:0000256" key="5">
    <source>
        <dbReference type="ARBA" id="ARBA00023136"/>
    </source>
</evidence>
<dbReference type="GO" id="GO:0022857">
    <property type="term" value="F:transmembrane transporter activity"/>
    <property type="evidence" value="ECO:0007669"/>
    <property type="project" value="InterPro"/>
</dbReference>
<accession>A0AAQ3SUN2</accession>
<dbReference type="AlphaFoldDB" id="A0AAQ3SUN2"/>
<comment type="similarity">
    <text evidence="2">Belongs to the major facilitator superfamily. Proton-dependent oligopeptide transporter (POT/PTR) (TC 2.A.17) family.</text>
</comment>
<dbReference type="GO" id="GO:0016020">
    <property type="term" value="C:membrane"/>
    <property type="evidence" value="ECO:0007669"/>
    <property type="project" value="UniProtKB-SubCell"/>
</dbReference>
<evidence type="ECO:0000256" key="4">
    <source>
        <dbReference type="ARBA" id="ARBA00022989"/>
    </source>
</evidence>
<gene>
    <name evidence="8" type="ORF">U9M48_011027</name>
</gene>
<keyword evidence="5 6" id="KW-0472">Membrane</keyword>
<feature type="transmembrane region" description="Helical" evidence="6">
    <location>
        <begin position="81"/>
        <end position="102"/>
    </location>
</feature>
<evidence type="ECO:0000313" key="8">
    <source>
        <dbReference type="EMBL" id="WVZ61103.1"/>
    </source>
</evidence>
<feature type="transmembrane region" description="Helical" evidence="6">
    <location>
        <begin position="440"/>
        <end position="461"/>
    </location>
</feature>
<protein>
    <recommendedName>
        <fullName evidence="7">Major facilitator superfamily (MFS) profile domain-containing protein</fullName>
    </recommendedName>
</protein>
<keyword evidence="4 6" id="KW-1133">Transmembrane helix</keyword>
<dbReference type="Gene3D" id="1.20.1250.20">
    <property type="entry name" value="MFS general substrate transporter like domains"/>
    <property type="match status" value="1"/>
</dbReference>
<dbReference type="InterPro" id="IPR036259">
    <property type="entry name" value="MFS_trans_sf"/>
</dbReference>
<dbReference type="EMBL" id="CP144746">
    <property type="protein sequence ID" value="WVZ61103.1"/>
    <property type="molecule type" value="Genomic_DNA"/>
</dbReference>
<feature type="transmembrane region" description="Helical" evidence="6">
    <location>
        <begin position="365"/>
        <end position="387"/>
    </location>
</feature>
<dbReference type="SUPFAM" id="SSF103473">
    <property type="entry name" value="MFS general substrate transporter"/>
    <property type="match status" value="1"/>
</dbReference>
<reference evidence="8 9" key="1">
    <citation type="submission" date="2024-02" db="EMBL/GenBank/DDBJ databases">
        <title>High-quality chromosome-scale genome assembly of Pensacola bahiagrass (Paspalum notatum Flugge var. saurae).</title>
        <authorList>
            <person name="Vega J.M."/>
            <person name="Podio M."/>
            <person name="Orjuela J."/>
            <person name="Siena L.A."/>
            <person name="Pessino S.C."/>
            <person name="Combes M.C."/>
            <person name="Mariac C."/>
            <person name="Albertini E."/>
            <person name="Pupilli F."/>
            <person name="Ortiz J.P.A."/>
            <person name="Leblanc O."/>
        </authorList>
    </citation>
    <scope>NUCLEOTIDE SEQUENCE [LARGE SCALE GENOMIC DNA]</scope>
    <source>
        <strain evidence="8">R1</strain>
        <tissue evidence="8">Leaf</tissue>
    </source>
</reference>
<dbReference type="InterPro" id="IPR000109">
    <property type="entry name" value="POT_fam"/>
</dbReference>
<evidence type="ECO:0000259" key="7">
    <source>
        <dbReference type="PROSITE" id="PS50850"/>
    </source>
</evidence>
<keyword evidence="9" id="KW-1185">Reference proteome</keyword>
<name>A0AAQ3SUN2_PASNO</name>
<feature type="transmembrane region" description="Helical" evidence="6">
    <location>
        <begin position="212"/>
        <end position="234"/>
    </location>
</feature>
<evidence type="ECO:0000256" key="6">
    <source>
        <dbReference type="SAM" id="Phobius"/>
    </source>
</evidence>